<dbReference type="InterPro" id="IPR058531">
    <property type="entry name" value="Baseplate_J_M"/>
</dbReference>
<evidence type="ECO:0000256" key="1">
    <source>
        <dbReference type="ARBA" id="ARBA00038087"/>
    </source>
</evidence>
<dbReference type="EMBL" id="JPVR01000050">
    <property type="protein sequence ID" value="KGR89221.1"/>
    <property type="molecule type" value="Genomic_DNA"/>
</dbReference>
<name>A0ABR4Y4V7_9BACI</name>
<keyword evidence="5" id="KW-1185">Reference proteome</keyword>
<reference evidence="4 5" key="1">
    <citation type="submission" date="2014-02" db="EMBL/GenBank/DDBJ databases">
        <title>Draft genome sequence of Lysinibacillus boronitolerans NBRC 103108.</title>
        <authorList>
            <person name="Zhang F."/>
            <person name="Wang G."/>
            <person name="Zhang L."/>
        </authorList>
    </citation>
    <scope>NUCLEOTIDE SEQUENCE [LARGE SCALE GENOMIC DNA]</scope>
    <source>
        <strain evidence="4 5">NBRC 103108</strain>
    </source>
</reference>
<proteinExistence type="inferred from homology"/>
<protein>
    <submittedName>
        <fullName evidence="4">Baseplate J family protein</fullName>
    </submittedName>
</protein>
<evidence type="ECO:0000259" key="2">
    <source>
        <dbReference type="Pfam" id="PF26078"/>
    </source>
</evidence>
<dbReference type="InterPro" id="IPR052399">
    <property type="entry name" value="Phage_Baseplate_Assmbl_Protein"/>
</dbReference>
<evidence type="ECO:0000313" key="5">
    <source>
        <dbReference type="Proteomes" id="UP000030487"/>
    </source>
</evidence>
<comment type="similarity">
    <text evidence="1">Belongs to the Mu gp47/PBSX XkdT family.</text>
</comment>
<dbReference type="PANTHER" id="PTHR37829:SF3">
    <property type="entry name" value="PROTEIN JAYE-RELATED"/>
    <property type="match status" value="1"/>
</dbReference>
<accession>A0ABR4Y4V7</accession>
<dbReference type="Pfam" id="PF26078">
    <property type="entry name" value="Baseplate_J_M"/>
    <property type="match status" value="1"/>
</dbReference>
<organism evidence="4 5">
    <name type="scientific">Lysinibacillus boronitolerans JCM 21713 = 10a = NBRC 103108</name>
    <dbReference type="NCBI Taxonomy" id="1294264"/>
    <lineage>
        <taxon>Bacteria</taxon>
        <taxon>Bacillati</taxon>
        <taxon>Bacillota</taxon>
        <taxon>Bacilli</taxon>
        <taxon>Bacillales</taxon>
        <taxon>Bacillaceae</taxon>
        <taxon>Lysinibacillus</taxon>
    </lineage>
</organism>
<evidence type="ECO:0000313" key="4">
    <source>
        <dbReference type="EMBL" id="KGR89221.1"/>
    </source>
</evidence>
<evidence type="ECO:0000259" key="3">
    <source>
        <dbReference type="Pfam" id="PF26079"/>
    </source>
</evidence>
<sequence>MLDYLEAQSFDSILTALLERVPDDVDKREGSVIYDALAPSALKLAETYWDMAMLYRRTFAATADGDDLEKRVNEHGVERKKAGKAIRRALFTDGDGQPLDVSISSQYRLDEIVYTIIERIEAGEFKAEAQTAGSVGNKDYGEMLPLEANNQLGKAILADVLVPGEDDETDESLYQKFLDHIREKAFGGNRADYKKKLRAIQGVGGVRLRRAPFGGGTVKAIIIDSDFNVPTPEFVSYVQEIIDPIEFKGEGYGTAPIGHEVTVEGVGKNDIVVESELILNGVTIGQIEAQINETLEEYFAELRAIWYKDLDINVRITHIEARLLEIEGVEDITSTTLNGLDKNINMIEDIPVLSQVILREVST</sequence>
<gene>
    <name evidence="4" type="ORF">CD31_01255</name>
</gene>
<dbReference type="InterPro" id="IPR058530">
    <property type="entry name" value="Baseplate_J-like_C"/>
</dbReference>
<feature type="domain" description="Baseplate J-like C-terminal" evidence="3">
    <location>
        <begin position="277"/>
        <end position="356"/>
    </location>
</feature>
<dbReference type="PANTHER" id="PTHR37829">
    <property type="entry name" value="PHAGE-LIKE ELEMENT PBSX PROTEIN XKDT"/>
    <property type="match status" value="1"/>
</dbReference>
<comment type="caution">
    <text evidence="4">The sequence shown here is derived from an EMBL/GenBank/DDBJ whole genome shotgun (WGS) entry which is preliminary data.</text>
</comment>
<feature type="domain" description="Baseplate J-like central" evidence="2">
    <location>
        <begin position="185"/>
        <end position="264"/>
    </location>
</feature>
<dbReference type="RefSeq" id="WP_036075135.1">
    <property type="nucleotide sequence ID" value="NZ_AVCW01000032.1"/>
</dbReference>
<dbReference type="Proteomes" id="UP000030487">
    <property type="component" value="Unassembled WGS sequence"/>
</dbReference>
<dbReference type="Pfam" id="PF26079">
    <property type="entry name" value="Baseplate_J_C"/>
    <property type="match status" value="1"/>
</dbReference>